<dbReference type="EMBL" id="CP036281">
    <property type="protein sequence ID" value="QDU79205.1"/>
    <property type="molecule type" value="Genomic_DNA"/>
</dbReference>
<evidence type="ECO:0000259" key="1">
    <source>
        <dbReference type="Pfam" id="PF07583"/>
    </source>
</evidence>
<dbReference type="AlphaFoldDB" id="A0A518CJ01"/>
<dbReference type="PANTHER" id="PTHR35889">
    <property type="entry name" value="CYCLOINULO-OLIGOSACCHARIDE FRUCTANOTRANSFERASE-RELATED"/>
    <property type="match status" value="1"/>
</dbReference>
<evidence type="ECO:0000313" key="3">
    <source>
        <dbReference type="EMBL" id="QDU79205.1"/>
    </source>
</evidence>
<name>A0A518CJ01_9PLAN</name>
<protein>
    <recommendedName>
        <fullName evidence="5">Cytochrome c domain-containing protein</fullName>
    </recommendedName>
</protein>
<evidence type="ECO:0008006" key="5">
    <source>
        <dbReference type="Google" id="ProtNLM"/>
    </source>
</evidence>
<reference evidence="3 4" key="1">
    <citation type="submission" date="2019-02" db="EMBL/GenBank/DDBJ databases">
        <title>Deep-cultivation of Planctomycetes and their phenomic and genomic characterization uncovers novel biology.</title>
        <authorList>
            <person name="Wiegand S."/>
            <person name="Jogler M."/>
            <person name="Boedeker C."/>
            <person name="Pinto D."/>
            <person name="Vollmers J."/>
            <person name="Rivas-Marin E."/>
            <person name="Kohn T."/>
            <person name="Peeters S.H."/>
            <person name="Heuer A."/>
            <person name="Rast P."/>
            <person name="Oberbeckmann S."/>
            <person name="Bunk B."/>
            <person name="Jeske O."/>
            <person name="Meyerdierks A."/>
            <person name="Storesund J.E."/>
            <person name="Kallscheuer N."/>
            <person name="Luecker S."/>
            <person name="Lage O.M."/>
            <person name="Pohl T."/>
            <person name="Merkel B.J."/>
            <person name="Hornburger P."/>
            <person name="Mueller R.-W."/>
            <person name="Bruemmer F."/>
            <person name="Labrenz M."/>
            <person name="Spormann A.M."/>
            <person name="Op den Camp H."/>
            <person name="Overmann J."/>
            <person name="Amann R."/>
            <person name="Jetten M.S.M."/>
            <person name="Mascher T."/>
            <person name="Medema M.H."/>
            <person name="Devos D.P."/>
            <person name="Kaster A.-K."/>
            <person name="Ovreas L."/>
            <person name="Rohde M."/>
            <person name="Galperin M.Y."/>
            <person name="Jogler C."/>
        </authorList>
    </citation>
    <scope>NUCLEOTIDE SEQUENCE [LARGE SCALE GENOMIC DNA]</scope>
    <source>
        <strain evidence="3 4">Pla110</strain>
    </source>
</reference>
<evidence type="ECO:0000313" key="4">
    <source>
        <dbReference type="Proteomes" id="UP000317178"/>
    </source>
</evidence>
<gene>
    <name evidence="3" type="ORF">Pla110_09100</name>
</gene>
<dbReference type="Pfam" id="PF07587">
    <property type="entry name" value="PSD1"/>
    <property type="match status" value="1"/>
</dbReference>
<dbReference type="InterPro" id="IPR011444">
    <property type="entry name" value="DUF1549"/>
</dbReference>
<dbReference type="Proteomes" id="UP000317178">
    <property type="component" value="Chromosome"/>
</dbReference>
<keyword evidence="4" id="KW-1185">Reference proteome</keyword>
<evidence type="ECO:0000259" key="2">
    <source>
        <dbReference type="Pfam" id="PF07587"/>
    </source>
</evidence>
<dbReference type="RefSeq" id="WP_144993627.1">
    <property type="nucleotide sequence ID" value="NZ_CP036281.1"/>
</dbReference>
<sequence>MRLHGYRFSLLLLTCLASVGQFGLLLSPAAAEESRLAEQIDARLQTVWKAQQLEPAEITSDTEFIRRATLDLTGLIPRVAEIYEFQENDSPNRRAELIDDLLSRPRHSVHLANLWRSYLLSENIENLNAAQIGGFEEWLRSRFRDNVSYNQLVRELLLAEGSFDQVGPALYYSSLQVKPEELARSTSRTFLGVQLDCAQCHDHPFDDWKQTDFWSFAAFFAQISPQADGNGQMIQGGPQLTDLPTGEVFLPDSEEKVLPRYFGETEPIDTKTTTRRSALADWMTSEENMLFARATVNRVWSHLFGLGIVNPPDNFSSSNPPMDEELLDLIAHDFVEHQYDLRYLLRELTNTHAYQLSSRGAENEAQEQNDQRIRYFARHAMKPFTADQLYDGLAQATSQPLLSSAAGMFDIDPRRTEFIQKFKRTGDNQTDYQSGIPQALTLMNGTLTNQAVTVEESNILKALSAPFYTDAERINTLFLATLSHPPEEETAAMFLDYLNEQPDSQSKQAALGHILWALLNSAEFTMNY</sequence>
<feature type="domain" description="DUF1549" evidence="1">
    <location>
        <begin position="39"/>
        <end position="223"/>
    </location>
</feature>
<dbReference type="OrthoDB" id="289126at2"/>
<dbReference type="Pfam" id="PF07583">
    <property type="entry name" value="PSCyt2"/>
    <property type="match status" value="1"/>
</dbReference>
<dbReference type="InterPro" id="IPR022655">
    <property type="entry name" value="DUF1553"/>
</dbReference>
<proteinExistence type="predicted"/>
<accession>A0A518CJ01</accession>
<dbReference type="PANTHER" id="PTHR35889:SF3">
    <property type="entry name" value="F-BOX DOMAIN-CONTAINING PROTEIN"/>
    <property type="match status" value="1"/>
</dbReference>
<organism evidence="3 4">
    <name type="scientific">Polystyrenella longa</name>
    <dbReference type="NCBI Taxonomy" id="2528007"/>
    <lineage>
        <taxon>Bacteria</taxon>
        <taxon>Pseudomonadati</taxon>
        <taxon>Planctomycetota</taxon>
        <taxon>Planctomycetia</taxon>
        <taxon>Planctomycetales</taxon>
        <taxon>Planctomycetaceae</taxon>
        <taxon>Polystyrenella</taxon>
    </lineage>
</organism>
<dbReference type="KEGG" id="plon:Pla110_09100"/>
<feature type="domain" description="DUF1553" evidence="2">
    <location>
        <begin position="275"/>
        <end position="399"/>
    </location>
</feature>